<feature type="signal peptide" evidence="1">
    <location>
        <begin position="1"/>
        <end position="24"/>
    </location>
</feature>
<reference evidence="2 3" key="1">
    <citation type="submission" date="2017-02" db="EMBL/GenBank/DDBJ databases">
        <title>Genomic diversity within the haloalkaliphilic genus Thioalkalivibrio.</title>
        <authorList>
            <person name="Ahn A.-C."/>
            <person name="Meier-Kolthoff J."/>
            <person name="Overmars L."/>
            <person name="Richter M."/>
            <person name="Woyke T."/>
            <person name="Sorokin D.Y."/>
            <person name="Muyzer G."/>
        </authorList>
    </citation>
    <scope>NUCLEOTIDE SEQUENCE [LARGE SCALE GENOMIC DNA]</scope>
    <source>
        <strain evidence="2 3">HL17</strain>
    </source>
</reference>
<evidence type="ECO:0000313" key="2">
    <source>
        <dbReference type="EMBL" id="OOC10355.1"/>
    </source>
</evidence>
<feature type="chain" id="PRO_5010713035" evidence="1">
    <location>
        <begin position="25"/>
        <end position="168"/>
    </location>
</feature>
<comment type="caution">
    <text evidence="2">The sequence shown here is derived from an EMBL/GenBank/DDBJ whole genome shotgun (WGS) entry which is preliminary data.</text>
</comment>
<dbReference type="STRING" id="252474.B1A74_06045"/>
<dbReference type="Proteomes" id="UP000189177">
    <property type="component" value="Unassembled WGS sequence"/>
</dbReference>
<sequence length="168" mass="18547">MRKTILSIFFACVLPLGLAVPAVADDEGLDNREATQGIETMRAVYDMRKSDPDVMLAYLRGIATNHENLLKEGVEPDLRMVFIAEAVKFITTDPEPEVDIDHAETLEEIAKAVDRLDELGVQMEVCSAATRAYGVDNDTILEPIKPVRSGFIAVMGYQNQGYALVPVY</sequence>
<accession>A0A1V2ZZ48</accession>
<dbReference type="OrthoDB" id="5615986at2"/>
<evidence type="ECO:0000256" key="1">
    <source>
        <dbReference type="SAM" id="SignalP"/>
    </source>
</evidence>
<evidence type="ECO:0000313" key="3">
    <source>
        <dbReference type="Proteomes" id="UP000189177"/>
    </source>
</evidence>
<name>A0A1V2ZZ48_9GAMM</name>
<dbReference type="InterPro" id="IPR027396">
    <property type="entry name" value="DsrEFH-like"/>
</dbReference>
<keyword evidence="3" id="KW-1185">Reference proteome</keyword>
<dbReference type="RefSeq" id="WP_018870105.1">
    <property type="nucleotide sequence ID" value="NZ_MUZR01000017.1"/>
</dbReference>
<dbReference type="Pfam" id="PF02635">
    <property type="entry name" value="DsrE"/>
    <property type="match status" value="1"/>
</dbReference>
<protein>
    <submittedName>
        <fullName evidence="2">Uncharacterized protein</fullName>
    </submittedName>
</protein>
<dbReference type="Gene3D" id="3.40.1260.10">
    <property type="entry name" value="DsrEFH-like"/>
    <property type="match status" value="1"/>
</dbReference>
<dbReference type="PANTHER" id="PTHR37691">
    <property type="entry name" value="BLR3518 PROTEIN"/>
    <property type="match status" value="1"/>
</dbReference>
<organism evidence="2 3">
    <name type="scientific">Thioalkalivibrio halophilus</name>
    <dbReference type="NCBI Taxonomy" id="252474"/>
    <lineage>
        <taxon>Bacteria</taxon>
        <taxon>Pseudomonadati</taxon>
        <taxon>Pseudomonadota</taxon>
        <taxon>Gammaproteobacteria</taxon>
        <taxon>Chromatiales</taxon>
        <taxon>Ectothiorhodospiraceae</taxon>
        <taxon>Thioalkalivibrio</taxon>
    </lineage>
</organism>
<dbReference type="EMBL" id="MUZR01000017">
    <property type="protein sequence ID" value="OOC10355.1"/>
    <property type="molecule type" value="Genomic_DNA"/>
</dbReference>
<keyword evidence="1" id="KW-0732">Signal</keyword>
<dbReference type="InterPro" id="IPR003787">
    <property type="entry name" value="Sulphur_relay_DsrE/F-like"/>
</dbReference>
<dbReference type="AlphaFoldDB" id="A0A1V2ZZ48"/>
<gene>
    <name evidence="2" type="ORF">B1A74_06045</name>
</gene>
<dbReference type="PANTHER" id="PTHR37691:SF1">
    <property type="entry name" value="BLR3518 PROTEIN"/>
    <property type="match status" value="1"/>
</dbReference>
<dbReference type="SUPFAM" id="SSF75169">
    <property type="entry name" value="DsrEFH-like"/>
    <property type="match status" value="1"/>
</dbReference>
<proteinExistence type="predicted"/>